<feature type="domain" description="Transcription factor TFIIB cyclin-like" evidence="1">
    <location>
        <begin position="3"/>
        <end position="86"/>
    </location>
</feature>
<dbReference type="OrthoDB" id="25790at2759"/>
<organism evidence="2 3">
    <name type="scientific">Ichthyophthirius multifiliis</name>
    <name type="common">White spot disease agent</name>
    <name type="synonym">Ich</name>
    <dbReference type="NCBI Taxonomy" id="5932"/>
    <lineage>
        <taxon>Eukaryota</taxon>
        <taxon>Sar</taxon>
        <taxon>Alveolata</taxon>
        <taxon>Ciliophora</taxon>
        <taxon>Intramacronucleata</taxon>
        <taxon>Oligohymenophorea</taxon>
        <taxon>Hymenostomatida</taxon>
        <taxon>Ophryoglenina</taxon>
        <taxon>Ichthyophthirius</taxon>
    </lineage>
</organism>
<gene>
    <name evidence="2" type="ORF">IMG5_167270</name>
</gene>
<dbReference type="InterPro" id="IPR013150">
    <property type="entry name" value="TFIIB_cyclin"/>
</dbReference>
<dbReference type="AlphaFoldDB" id="G0R0W3"/>
<dbReference type="Proteomes" id="UP000008983">
    <property type="component" value="Unassembled WGS sequence"/>
</dbReference>
<dbReference type="RefSeq" id="XP_004030110.1">
    <property type="nucleotide sequence ID" value="XM_004030062.1"/>
</dbReference>
<keyword evidence="3" id="KW-1185">Reference proteome</keyword>
<evidence type="ECO:0000313" key="3">
    <source>
        <dbReference type="Proteomes" id="UP000008983"/>
    </source>
</evidence>
<dbReference type="STRING" id="857967.G0R0W3"/>
<proteinExistence type="predicted"/>
<accession>G0R0W3</accession>
<dbReference type="Gene3D" id="1.10.472.10">
    <property type="entry name" value="Cyclin-like"/>
    <property type="match status" value="1"/>
</dbReference>
<reference evidence="2 3" key="1">
    <citation type="submission" date="2011-07" db="EMBL/GenBank/DDBJ databases">
        <authorList>
            <person name="Coyne R."/>
            <person name="Brami D."/>
            <person name="Johnson J."/>
            <person name="Hostetler J."/>
            <person name="Hannick L."/>
            <person name="Clark T."/>
            <person name="Cassidy-Hanley D."/>
            <person name="Inman J."/>
        </authorList>
    </citation>
    <scope>NUCLEOTIDE SEQUENCE [LARGE SCALE GENOMIC DNA]</scope>
    <source>
        <strain evidence="2 3">G5</strain>
    </source>
</reference>
<dbReference type="Pfam" id="PF00382">
    <property type="entry name" value="TFIIB"/>
    <property type="match status" value="1"/>
</dbReference>
<dbReference type="InParanoid" id="G0R0W3"/>
<evidence type="ECO:0000313" key="2">
    <source>
        <dbReference type="EMBL" id="EGR28874.1"/>
    </source>
</evidence>
<dbReference type="GeneID" id="14904961"/>
<dbReference type="GO" id="GO:0017025">
    <property type="term" value="F:TBP-class protein binding"/>
    <property type="evidence" value="ECO:0007669"/>
    <property type="project" value="InterPro"/>
</dbReference>
<protein>
    <submittedName>
        <fullName evidence="2">Transcription factor a general transcription factor, putative</fullName>
    </submittedName>
</protein>
<dbReference type="InterPro" id="IPR036915">
    <property type="entry name" value="Cyclin-like_sf"/>
</dbReference>
<evidence type="ECO:0000259" key="1">
    <source>
        <dbReference type="Pfam" id="PF00382"/>
    </source>
</evidence>
<dbReference type="EMBL" id="GL984205">
    <property type="protein sequence ID" value="EGR28874.1"/>
    <property type="molecule type" value="Genomic_DNA"/>
</dbReference>
<sequence length="113" mass="12993">MPNPEVFIKVICQKMDLEPKIYDTAIYLNQKAIEKNIINGQHAATIAASIVKLAASLYDVELPVKQICETSNVCQISLRSLYRQIYPQRFKLIEENNKLCNDINKIKKNNIQQ</sequence>
<dbReference type="SUPFAM" id="SSF47954">
    <property type="entry name" value="Cyclin-like"/>
    <property type="match status" value="1"/>
</dbReference>
<name>G0R0W3_ICHMU</name>